<reference evidence="2" key="1">
    <citation type="submission" date="2023-10" db="EMBL/GenBank/DDBJ databases">
        <authorList>
            <person name="Chen Y."/>
            <person name="Shah S."/>
            <person name="Dougan E. K."/>
            <person name="Thang M."/>
            <person name="Chan C."/>
        </authorList>
    </citation>
    <scope>NUCLEOTIDE SEQUENCE [LARGE SCALE GENOMIC DNA]</scope>
</reference>
<protein>
    <recommendedName>
        <fullName evidence="4">Tail specific protease domain-containing protein</fullName>
    </recommendedName>
</protein>
<evidence type="ECO:0008006" key="4">
    <source>
        <dbReference type="Google" id="ProtNLM"/>
    </source>
</evidence>
<keyword evidence="3" id="KW-1185">Reference proteome</keyword>
<dbReference type="PANTHER" id="PTHR37049">
    <property type="entry name" value="PEPTIDASE S41 FAMILY PROTEIN"/>
    <property type="match status" value="1"/>
</dbReference>
<evidence type="ECO:0000313" key="3">
    <source>
        <dbReference type="Proteomes" id="UP001189429"/>
    </source>
</evidence>
<name>A0ABN9U002_9DINO</name>
<sequence>GEQDVFIYLAMTLAPYCLDPLTGTSCLCRVLFRRSGGPERAPRVRPSQKPRVDRQIPCRPSPRRAPPSRKSAPPAPPARQSPRWRSAPGPRRLWRSSWRRPGLTRPGEWLALPAAQACLDLIRGPAGRAKQHMQALARYYESFYTFAHIASDPTAGNYTFDPAFADLGIYGGANGGAPANVSGVDLVGDWQEIADSIPVEGTYPIQNWVAPANAAIHKLRDCHVDIWAEGSILPVRLLNLFVLRLADMSDDLVSIQISADQEKVKINGELKPIVTERKSGSVIKSIDQQPPMRWLTENIALSPTFGDYCAKSLGGRMNQVVADISRGIEYHLGTLGPLDGLNPGSVSVEFEGGYSAQWVWRVGVFPGSFLQGTGGNCADFACLVDNAPKWLERSGEFGKLVELTAKYLNGNLTDNALSLLSSEPAPRRTSPSPPSVAPVAASLPDDVFAWIGDPSDALGYLAFRSRSDGTEFGLLKYTTFVVSHLADVLADEWAKFVQEARSRGVTRLLVDFVGNGGGAVWLAYQFVQMMMPELEYKQTCGSLNRPIPEAYNLWSKINPLPIEQFISPELGPGLQADRRAELEADPAKAVLNSVRALLNAVKEFGLLEEVGLANITSILGVLASADVTWESGWESVQSLQPLYADLCPNPFISGGNPQYSTAYQHPRPAQSGKYTRNFTARVYVCPKTTAGLGGIIAHPFEDIVFVSDGTCGSSCYMAAQTTWAAARAWSNRSVRFVTWGGVGGSADENKKTLSPTAFPGGNVYKNGAVMVRSILSCLLVQLSLAFTVGSDELVSQLIDVWNEMTSMVPLYSATEPPYFTQSQVYQPAFGKNAPPGEYVFTPTDLVLPAWFSGVAGSDASRWNVTQLDAMHQMAAQAFE</sequence>
<comment type="caution">
    <text evidence="2">The sequence shown here is derived from an EMBL/GenBank/DDBJ whole genome shotgun (WGS) entry which is preliminary data.</text>
</comment>
<organism evidence="2 3">
    <name type="scientific">Prorocentrum cordatum</name>
    <dbReference type="NCBI Taxonomy" id="2364126"/>
    <lineage>
        <taxon>Eukaryota</taxon>
        <taxon>Sar</taxon>
        <taxon>Alveolata</taxon>
        <taxon>Dinophyceae</taxon>
        <taxon>Prorocentrales</taxon>
        <taxon>Prorocentraceae</taxon>
        <taxon>Prorocentrum</taxon>
    </lineage>
</organism>
<dbReference type="InterPro" id="IPR052766">
    <property type="entry name" value="S41A_metabolite_peptidase"/>
</dbReference>
<dbReference type="EMBL" id="CAUYUJ010015229">
    <property type="protein sequence ID" value="CAK0851356.1"/>
    <property type="molecule type" value="Genomic_DNA"/>
</dbReference>
<feature type="region of interest" description="Disordered" evidence="1">
    <location>
        <begin position="37"/>
        <end position="99"/>
    </location>
</feature>
<dbReference type="Proteomes" id="UP001189429">
    <property type="component" value="Unassembled WGS sequence"/>
</dbReference>
<feature type="non-terminal residue" evidence="2">
    <location>
        <position position="1"/>
    </location>
</feature>
<feature type="compositionally biased region" description="Low complexity" evidence="1">
    <location>
        <begin position="80"/>
        <end position="91"/>
    </location>
</feature>
<proteinExistence type="predicted"/>
<accession>A0ABN9U002</accession>
<evidence type="ECO:0000256" key="1">
    <source>
        <dbReference type="SAM" id="MobiDB-lite"/>
    </source>
</evidence>
<gene>
    <name evidence="2" type="ORF">PCOR1329_LOCUS43520</name>
</gene>
<evidence type="ECO:0000313" key="2">
    <source>
        <dbReference type="EMBL" id="CAK0851356.1"/>
    </source>
</evidence>
<dbReference type="PANTHER" id="PTHR37049:SF4">
    <property type="entry name" value="RHODANESE DOMAIN-CONTAINING PROTEIN"/>
    <property type="match status" value="1"/>
</dbReference>